<feature type="repeat" description="TPR" evidence="3">
    <location>
        <begin position="42"/>
        <end position="75"/>
    </location>
</feature>
<dbReference type="Pfam" id="PF00226">
    <property type="entry name" value="DnaJ"/>
    <property type="match status" value="1"/>
</dbReference>
<dbReference type="SMR" id="A0A8J9SIL8"/>
<dbReference type="Gene3D" id="1.25.40.10">
    <property type="entry name" value="Tetratricopeptide repeat domain"/>
    <property type="match status" value="1"/>
</dbReference>
<dbReference type="PROSITE" id="PS00636">
    <property type="entry name" value="DNAJ_1"/>
    <property type="match status" value="1"/>
</dbReference>
<evidence type="ECO:0000256" key="3">
    <source>
        <dbReference type="PROSITE-ProRule" id="PRU00339"/>
    </source>
</evidence>
<dbReference type="InterPro" id="IPR011990">
    <property type="entry name" value="TPR-like_helical_dom_sf"/>
</dbReference>
<dbReference type="SMART" id="SM00271">
    <property type="entry name" value="DnaJ"/>
    <property type="match status" value="1"/>
</dbReference>
<dbReference type="InterPro" id="IPR019734">
    <property type="entry name" value="TPR_rpt"/>
</dbReference>
<reference evidence="7" key="1">
    <citation type="submission" date="2022-02" db="EMBL/GenBank/DDBJ databases">
        <authorList>
            <person name="Giguere J D."/>
        </authorList>
    </citation>
    <scope>NUCLEOTIDE SEQUENCE</scope>
    <source>
        <strain evidence="7">CCAP 1055/1</strain>
    </source>
</reference>
<gene>
    <name evidence="7" type="ORF">PTTT1_LOCUS52763</name>
</gene>
<dbReference type="PROSITE" id="PS50076">
    <property type="entry name" value="DNAJ_2"/>
    <property type="match status" value="1"/>
</dbReference>
<dbReference type="InterPro" id="IPR018253">
    <property type="entry name" value="DnaJ_domain_CS"/>
</dbReference>
<dbReference type="Gene3D" id="1.10.287.110">
    <property type="entry name" value="DnaJ domain"/>
    <property type="match status" value="1"/>
</dbReference>
<evidence type="ECO:0000313" key="7">
    <source>
        <dbReference type="EMBL" id="CAG9293838.1"/>
    </source>
</evidence>
<organism evidence="7">
    <name type="scientific">Phaeodactylum tricornutum</name>
    <name type="common">Diatom</name>
    <dbReference type="NCBI Taxonomy" id="2850"/>
    <lineage>
        <taxon>Eukaryota</taxon>
        <taxon>Sar</taxon>
        <taxon>Stramenopiles</taxon>
        <taxon>Ochrophyta</taxon>
        <taxon>Bacillariophyta</taxon>
        <taxon>Bacillariophyceae</taxon>
        <taxon>Bacillariophycidae</taxon>
        <taxon>Naviculales</taxon>
        <taxon>Phaeodactylaceae</taxon>
        <taxon>Phaeodactylum</taxon>
    </lineage>
</organism>
<evidence type="ECO:0000259" key="6">
    <source>
        <dbReference type="PROSITE" id="PS50076"/>
    </source>
</evidence>
<name>A0A8J9SIL8_PHATR</name>
<dbReference type="CDD" id="cd06257">
    <property type="entry name" value="DnaJ"/>
    <property type="match status" value="1"/>
</dbReference>
<dbReference type="InterPro" id="IPR001623">
    <property type="entry name" value="DnaJ_domain"/>
</dbReference>
<dbReference type="Proteomes" id="UP000836788">
    <property type="component" value="Chromosome 8"/>
</dbReference>
<keyword evidence="2 3" id="KW-0802">TPR repeat</keyword>
<evidence type="ECO:0000256" key="4">
    <source>
        <dbReference type="SAM" id="Coils"/>
    </source>
</evidence>
<evidence type="ECO:0000256" key="2">
    <source>
        <dbReference type="ARBA" id="ARBA00022803"/>
    </source>
</evidence>
<feature type="repeat" description="TPR" evidence="3">
    <location>
        <begin position="219"/>
        <end position="252"/>
    </location>
</feature>
<keyword evidence="4" id="KW-0175">Coiled coil</keyword>
<feature type="domain" description="J" evidence="6">
    <location>
        <begin position="394"/>
        <end position="461"/>
    </location>
</feature>
<feature type="repeat" description="TPR" evidence="3">
    <location>
        <begin position="265"/>
        <end position="298"/>
    </location>
</feature>
<evidence type="ECO:0000256" key="5">
    <source>
        <dbReference type="SAM" id="SignalP"/>
    </source>
</evidence>
<feature type="coiled-coil region" evidence="4">
    <location>
        <begin position="319"/>
        <end position="393"/>
    </location>
</feature>
<dbReference type="PANTHER" id="PTHR45188:SF2">
    <property type="entry name" value="DNAJ HOMOLOG SUBFAMILY C MEMBER 7"/>
    <property type="match status" value="1"/>
</dbReference>
<sequence length="500" mass="56468">MRTIPFQFWTRMLLATALCQHPSVSSLVHAAADDTGTVGLSAGKLRSNAEEAMAVGDYTTAVQYLQEAITLEPESAVNHYKLYRIRHRKRHYLEALRDISQAVELESSASYRKLKAKLLVTLGQCDRAVAELDLLAPNDQDNAQYETAKMCHETIQLAEYHFLNQEYELAAEYFQQAMSFVEIASDLVWPKAKSLFETGDYYGVISDTGMLLKQHPHHVEAYCLRGSAYHRLGEHDQAVLHFREGLKLDPEQADCKKGHKSVKALEKKKAKGDEAYAAGDFESASGHYERAMMLDPTHHAFNRPVQLQLVQTYSKLGQHKKAMDTAQKYVEELESLEGLWALANAQQAADSYEDAVRTFQRAVEVAPDGSEQEREANQKLKNAQVALKQSKEKNYYKILGVSRSATAKEIKSAYRKLALKYHPDKVSDEEKEGADSKFADIGEAYEVLSDQELRTKYDRGEQVFENQGGGPRHQNPFQFYQQQFQQGGGGGGPRVHYRFN</sequence>
<dbReference type="EMBL" id="OU594949">
    <property type="protein sequence ID" value="CAG9293838.1"/>
    <property type="molecule type" value="Genomic_DNA"/>
</dbReference>
<dbReference type="AlphaFoldDB" id="A0A8J9SIL8"/>
<protein>
    <recommendedName>
        <fullName evidence="6">J domain-containing protein</fullName>
    </recommendedName>
</protein>
<feature type="signal peptide" evidence="5">
    <location>
        <begin position="1"/>
        <end position="19"/>
    </location>
</feature>
<accession>A0A8J9SIL8</accession>
<feature type="chain" id="PRO_5035426565" description="J domain-containing protein" evidence="5">
    <location>
        <begin position="20"/>
        <end position="500"/>
    </location>
</feature>
<dbReference type="SMART" id="SM00028">
    <property type="entry name" value="TPR"/>
    <property type="match status" value="5"/>
</dbReference>
<dbReference type="SUPFAM" id="SSF46565">
    <property type="entry name" value="Chaperone J-domain"/>
    <property type="match status" value="1"/>
</dbReference>
<dbReference type="PROSITE" id="PS50293">
    <property type="entry name" value="TPR_REGION"/>
    <property type="match status" value="1"/>
</dbReference>
<feature type="repeat" description="TPR" evidence="3">
    <location>
        <begin position="336"/>
        <end position="369"/>
    </location>
</feature>
<keyword evidence="1" id="KW-0677">Repeat</keyword>
<evidence type="ECO:0000256" key="1">
    <source>
        <dbReference type="ARBA" id="ARBA00022737"/>
    </source>
</evidence>
<dbReference type="PROSITE" id="PS50005">
    <property type="entry name" value="TPR"/>
    <property type="match status" value="4"/>
</dbReference>
<dbReference type="Pfam" id="PF00515">
    <property type="entry name" value="TPR_1"/>
    <property type="match status" value="1"/>
</dbReference>
<dbReference type="OMA" id="FSMQEAQ"/>
<dbReference type="PANTHER" id="PTHR45188">
    <property type="entry name" value="DNAJ PROTEIN P58IPK HOMOLOG"/>
    <property type="match status" value="1"/>
</dbReference>
<keyword evidence="5" id="KW-0732">Signal</keyword>
<dbReference type="SUPFAM" id="SSF48452">
    <property type="entry name" value="TPR-like"/>
    <property type="match status" value="3"/>
</dbReference>
<proteinExistence type="predicted"/>
<dbReference type="PRINTS" id="PR00625">
    <property type="entry name" value="JDOMAIN"/>
</dbReference>
<dbReference type="InterPro" id="IPR036869">
    <property type="entry name" value="J_dom_sf"/>
</dbReference>